<evidence type="ECO:0000256" key="1">
    <source>
        <dbReference type="ARBA" id="ARBA00004123"/>
    </source>
</evidence>
<dbReference type="GeneID" id="88173222"/>
<dbReference type="GO" id="GO:0000178">
    <property type="term" value="C:exosome (RNase complex)"/>
    <property type="evidence" value="ECO:0007669"/>
    <property type="project" value="TreeGrafter"/>
</dbReference>
<dbReference type="GO" id="GO:0000460">
    <property type="term" value="P:maturation of 5.8S rRNA"/>
    <property type="evidence" value="ECO:0007669"/>
    <property type="project" value="TreeGrafter"/>
</dbReference>
<dbReference type="PANTHER" id="PTHR15341:SF3">
    <property type="entry name" value="NUCLEAR NUCLEIC ACID-BINDING PROTEIN C1D"/>
    <property type="match status" value="1"/>
</dbReference>
<dbReference type="Pfam" id="PF04000">
    <property type="entry name" value="Sas10_Utp3"/>
    <property type="match status" value="1"/>
</dbReference>
<accession>A0AAX4H8P3</accession>
<evidence type="ECO:0000256" key="2">
    <source>
        <dbReference type="ARBA" id="ARBA00009154"/>
    </source>
</evidence>
<gene>
    <name evidence="8" type="ORF">PUMCH_002157</name>
</gene>
<evidence type="ECO:0000256" key="5">
    <source>
        <dbReference type="ARBA" id="ARBA00023242"/>
    </source>
</evidence>
<comment type="similarity">
    <text evidence="2 6">Belongs to the C1D family.</text>
</comment>
<keyword evidence="4 6" id="KW-0694">RNA-binding</keyword>
<dbReference type="AlphaFoldDB" id="A0AAX4H8P3"/>
<proteinExistence type="inferred from homology"/>
<evidence type="ECO:0000256" key="6">
    <source>
        <dbReference type="RuleBase" id="RU368003"/>
    </source>
</evidence>
<keyword evidence="7" id="KW-0175">Coiled coil</keyword>
<keyword evidence="5 6" id="KW-0539">Nucleus</keyword>
<protein>
    <recommendedName>
        <fullName evidence="6">Exosome complex protein</fullName>
    </recommendedName>
</protein>
<dbReference type="GO" id="GO:0003723">
    <property type="term" value="F:RNA binding"/>
    <property type="evidence" value="ECO:0007669"/>
    <property type="project" value="UniProtKB-UniRule"/>
</dbReference>
<comment type="function">
    <text evidence="6">Required for exosome-dependent processing of pre-rRNA and small nucleolar RNA (snRNA) precursors. Involved in processing of 35S pre-rRNA at the A0, A1 and A2 sites.</text>
</comment>
<comment type="subcellular location">
    <subcellularLocation>
        <location evidence="1 6">Nucleus</location>
    </subcellularLocation>
</comment>
<keyword evidence="9" id="KW-1185">Reference proteome</keyword>
<dbReference type="RefSeq" id="XP_062877245.1">
    <property type="nucleotide sequence ID" value="XM_063021175.1"/>
</dbReference>
<dbReference type="GO" id="GO:0005730">
    <property type="term" value="C:nucleolus"/>
    <property type="evidence" value="ECO:0007669"/>
    <property type="project" value="TreeGrafter"/>
</dbReference>
<dbReference type="GO" id="GO:0003677">
    <property type="term" value="F:DNA binding"/>
    <property type="evidence" value="ECO:0007669"/>
    <property type="project" value="TreeGrafter"/>
</dbReference>
<evidence type="ECO:0000256" key="7">
    <source>
        <dbReference type="SAM" id="Coils"/>
    </source>
</evidence>
<evidence type="ECO:0000256" key="4">
    <source>
        <dbReference type="ARBA" id="ARBA00022884"/>
    </source>
</evidence>
<evidence type="ECO:0000256" key="3">
    <source>
        <dbReference type="ARBA" id="ARBA00022552"/>
    </source>
</evidence>
<name>A0AAX4H8P3_9ASCO</name>
<evidence type="ECO:0000313" key="9">
    <source>
        <dbReference type="Proteomes" id="UP001338582"/>
    </source>
</evidence>
<feature type="coiled-coil region" evidence="7">
    <location>
        <begin position="81"/>
        <end position="111"/>
    </location>
</feature>
<evidence type="ECO:0000313" key="8">
    <source>
        <dbReference type="EMBL" id="WPK24862.1"/>
    </source>
</evidence>
<sequence length="149" mass="16434">MENSNTINTLVDNLDASIENLEEALQPYLETSLEETLAKCSTPEEKAKAYNELLYITDSVLFALLNTSGIKTESHPIRSELARTQQSMKRLEEVKQQLENKKSQVDASNKKTAEFLQNTLGTTGGLAAPDSLKSPAISSANFKGKHTKF</sequence>
<reference evidence="8 9" key="1">
    <citation type="submission" date="2023-10" db="EMBL/GenBank/DDBJ databases">
        <title>Draft Genome Sequence of Candida saopaulonensis from a very Premature Infant with Sepsis.</title>
        <authorList>
            <person name="Ning Y."/>
            <person name="Dai R."/>
            <person name="Xiao M."/>
            <person name="Xu Y."/>
            <person name="Yan Q."/>
            <person name="Zhang L."/>
        </authorList>
    </citation>
    <scope>NUCLEOTIDE SEQUENCE [LARGE SCALE GENOMIC DNA]</scope>
    <source>
        <strain evidence="8 9">19XY460</strain>
    </source>
</reference>
<keyword evidence="3 6" id="KW-0698">rRNA processing</keyword>
<organism evidence="8 9">
    <name type="scientific">Australozyma saopauloensis</name>
    <dbReference type="NCBI Taxonomy" id="291208"/>
    <lineage>
        <taxon>Eukaryota</taxon>
        <taxon>Fungi</taxon>
        <taxon>Dikarya</taxon>
        <taxon>Ascomycota</taxon>
        <taxon>Saccharomycotina</taxon>
        <taxon>Pichiomycetes</taxon>
        <taxon>Metschnikowiaceae</taxon>
        <taxon>Australozyma</taxon>
    </lineage>
</organism>
<dbReference type="InterPro" id="IPR007146">
    <property type="entry name" value="Sas10/Utp3/C1D"/>
</dbReference>
<dbReference type="KEGG" id="asau:88173222"/>
<dbReference type="Proteomes" id="UP001338582">
    <property type="component" value="Chromosome 2"/>
</dbReference>
<dbReference type="PANTHER" id="PTHR15341">
    <property type="entry name" value="SUN-COR STEROID HORMONE RECEPTOR CO-REPRESSOR"/>
    <property type="match status" value="1"/>
</dbReference>
<dbReference type="InterPro" id="IPR011082">
    <property type="entry name" value="Exosome-assoc_fac/DNA_repair"/>
</dbReference>
<dbReference type="GO" id="GO:0010468">
    <property type="term" value="P:regulation of gene expression"/>
    <property type="evidence" value="ECO:0007669"/>
    <property type="project" value="TreeGrafter"/>
</dbReference>
<dbReference type="EMBL" id="CP138895">
    <property type="protein sequence ID" value="WPK24862.1"/>
    <property type="molecule type" value="Genomic_DNA"/>
</dbReference>